<dbReference type="InterPro" id="IPR020568">
    <property type="entry name" value="Ribosomal_Su5_D2-typ_SF"/>
</dbReference>
<dbReference type="GO" id="GO:0032389">
    <property type="term" value="C:MutLalpha complex"/>
    <property type="evidence" value="ECO:0007669"/>
    <property type="project" value="TreeGrafter"/>
</dbReference>
<organism evidence="5 6">
    <name type="scientific">Venturia nashicola</name>
    <dbReference type="NCBI Taxonomy" id="86259"/>
    <lineage>
        <taxon>Eukaryota</taxon>
        <taxon>Fungi</taxon>
        <taxon>Dikarya</taxon>
        <taxon>Ascomycota</taxon>
        <taxon>Pezizomycotina</taxon>
        <taxon>Dothideomycetes</taxon>
        <taxon>Pleosporomycetidae</taxon>
        <taxon>Venturiales</taxon>
        <taxon>Venturiaceae</taxon>
        <taxon>Venturia</taxon>
    </lineage>
</organism>
<evidence type="ECO:0000313" key="5">
    <source>
        <dbReference type="EMBL" id="TID17418.1"/>
    </source>
</evidence>
<evidence type="ECO:0000259" key="4">
    <source>
        <dbReference type="SMART" id="SM01340"/>
    </source>
</evidence>
<comment type="similarity">
    <text evidence="1">Belongs to the DNA mismatch repair MutL/HexB family.</text>
</comment>
<evidence type="ECO:0000256" key="1">
    <source>
        <dbReference type="ARBA" id="ARBA00006082"/>
    </source>
</evidence>
<comment type="caution">
    <text evidence="5">The sequence shown here is derived from an EMBL/GenBank/DDBJ whole genome shotgun (WGS) entry which is preliminary data.</text>
</comment>
<dbReference type="InterPro" id="IPR038973">
    <property type="entry name" value="MutL/Mlh/Pms-like"/>
</dbReference>
<dbReference type="InterPro" id="IPR014721">
    <property type="entry name" value="Ribsml_uS5_D2-typ_fold_subgr"/>
</dbReference>
<dbReference type="GO" id="GO:0030983">
    <property type="term" value="F:mismatched DNA binding"/>
    <property type="evidence" value="ECO:0007669"/>
    <property type="project" value="InterPro"/>
</dbReference>
<dbReference type="EMBL" id="SNSC02000016">
    <property type="protein sequence ID" value="TID17418.1"/>
    <property type="molecule type" value="Genomic_DNA"/>
</dbReference>
<evidence type="ECO:0000256" key="3">
    <source>
        <dbReference type="SAM" id="MobiDB-lite"/>
    </source>
</evidence>
<dbReference type="PANTHER" id="PTHR10073">
    <property type="entry name" value="DNA MISMATCH REPAIR PROTEIN MLH, PMS, MUTL"/>
    <property type="match status" value="1"/>
</dbReference>
<dbReference type="GO" id="GO:0006298">
    <property type="term" value="P:mismatch repair"/>
    <property type="evidence" value="ECO:0007669"/>
    <property type="project" value="InterPro"/>
</dbReference>
<dbReference type="InterPro" id="IPR002099">
    <property type="entry name" value="MutL/Mlh/PMS"/>
</dbReference>
<evidence type="ECO:0000313" key="6">
    <source>
        <dbReference type="Proteomes" id="UP000298493"/>
    </source>
</evidence>
<feature type="domain" description="DNA mismatch repair protein S5" evidence="4">
    <location>
        <begin position="224"/>
        <end position="348"/>
    </location>
</feature>
<dbReference type="FunFam" id="3.30.565.10:FF:000017">
    <property type="entry name" value="PMS1 homolog 1, mismatch repair system component"/>
    <property type="match status" value="1"/>
</dbReference>
<dbReference type="InterPro" id="IPR013507">
    <property type="entry name" value="DNA_mismatch_S5_2-like"/>
</dbReference>
<accession>A0A4Z1NVF8</accession>
<proteinExistence type="inferred from homology"/>
<dbReference type="AlphaFoldDB" id="A0A4Z1NVF8"/>
<dbReference type="Gene3D" id="3.30.230.10">
    <property type="match status" value="1"/>
</dbReference>
<dbReference type="SUPFAM" id="SSF54211">
    <property type="entry name" value="Ribosomal protein S5 domain 2-like"/>
    <property type="match status" value="1"/>
</dbReference>
<dbReference type="PROSITE" id="PS00058">
    <property type="entry name" value="DNA_MISMATCH_REPAIR_1"/>
    <property type="match status" value="1"/>
</dbReference>
<keyword evidence="6" id="KW-1185">Reference proteome</keyword>
<dbReference type="InterPro" id="IPR014762">
    <property type="entry name" value="DNA_mismatch_repair_CS"/>
</dbReference>
<dbReference type="Proteomes" id="UP000298493">
    <property type="component" value="Unassembled WGS sequence"/>
</dbReference>
<feature type="region of interest" description="Disordered" evidence="3">
    <location>
        <begin position="701"/>
        <end position="745"/>
    </location>
</feature>
<gene>
    <name evidence="5" type="ORF">E6O75_ATG08164</name>
</gene>
<reference evidence="5 6" key="1">
    <citation type="submission" date="2019-04" db="EMBL/GenBank/DDBJ databases">
        <title>High contiguity whole genome sequence and gene annotation resource for two Venturia nashicola isolates.</title>
        <authorList>
            <person name="Prokchorchik M."/>
            <person name="Won K."/>
            <person name="Lee Y."/>
            <person name="Choi E.D."/>
            <person name="Segonzac C."/>
            <person name="Sohn K.H."/>
        </authorList>
    </citation>
    <scope>NUCLEOTIDE SEQUENCE [LARGE SCALE GENOMIC DNA]</scope>
    <source>
        <strain evidence="5 6">PRI2</strain>
    </source>
</reference>
<feature type="region of interest" description="Disordered" evidence="3">
    <location>
        <begin position="572"/>
        <end position="649"/>
    </location>
</feature>
<dbReference type="PANTHER" id="PTHR10073:SF41">
    <property type="entry name" value="MISMATCH REPAIR PROTEIN, PUTATIVE (AFU_ORTHOLOGUE AFUA_8G05820)-RELATED"/>
    <property type="match status" value="1"/>
</dbReference>
<dbReference type="InterPro" id="IPR036890">
    <property type="entry name" value="HATPase_C_sf"/>
</dbReference>
<evidence type="ECO:0000256" key="2">
    <source>
        <dbReference type="ARBA" id="ARBA00022763"/>
    </source>
</evidence>
<dbReference type="SUPFAM" id="SSF55874">
    <property type="entry name" value="ATPase domain of HSP90 chaperone/DNA topoisomerase II/histidine kinase"/>
    <property type="match status" value="1"/>
</dbReference>
<sequence length="859" mass="95304">MSILASIKALPPTTVHRIGSSQVLVDSSSVVKELIDNSIDARATSISIEISANTLDVVQVTDNGHGIIPEDRAMVCRRYTTSKISDFSDLVRLGGSSLGFRGEALHSLANLSGSLSVTTRVDGEIAAVKLMIARTGEVEGRETASHPVGTSVRAADFFNSLPVRKQTALKSATKTLTKIKRMLQAYALARPRIRFSLRVLKAKTATGNFIYAPKAGASSVQDAALKLFGNHCTSQCSWHVLQSHGFELQAFCPTPEATSAKISNLGQFLSVDSRPMSTTRGTMRQIINLFKEKLKKSNETFDSIKDPFLCLNIVCPTASYDPNIEPSKDDVLFDDSSKVSAAVSELFTAIYPAKMREQHEESVHPPETLVETLRRPEAVVPFQSPQRIPSPIAQAPPSRQLAATVEEDFDEDTVLDREEMCFLGQRIRSPAWRSNMYGCDEEDLELLANVDQRPLTRESTADPKEAAREINPWTIAKMNAPVRRQTANVGPVQESESVRHVNPPLTPTHHDIGCSQVTPASSWTAINRRQENMPNAPPVTTAQHSQIAAYGLPTPHASSSPAFGTLLEDIPESATRPRPNRPKANVHKPFVNPMKDSNWDFGPPSWLKKKPKPQDGRSKDIRDAFGGTASRRSLQETPLVTPGEPTEPSHDDMLHEFNARLDGSEAVPIAQSEVRCDANVAQPRAPDKIQIDGTRRILRARSRPKSGRIDTEIEQVDDDYRPPVTRRRTTEGGKRSKSSRLPLERVPENQHMHRLVFKTRVSLKDITDSLDRLNRVDVMGHSVPWDCDSEFTCRVGTFDEGINPNEFRVWDRKIKSSLKKRLRRLEEDGDEEEVLTCIGALSRLERVRKGMGIEVETET</sequence>
<dbReference type="GO" id="GO:0016887">
    <property type="term" value="F:ATP hydrolysis activity"/>
    <property type="evidence" value="ECO:0007669"/>
    <property type="project" value="InterPro"/>
</dbReference>
<protein>
    <submittedName>
        <fullName evidence="5">Myosin-1</fullName>
    </submittedName>
</protein>
<dbReference type="STRING" id="86259.A0A4Z1NVF8"/>
<dbReference type="GO" id="GO:0061982">
    <property type="term" value="P:meiosis I cell cycle process"/>
    <property type="evidence" value="ECO:0007669"/>
    <property type="project" value="UniProtKB-ARBA"/>
</dbReference>
<dbReference type="GO" id="GO:0005524">
    <property type="term" value="F:ATP binding"/>
    <property type="evidence" value="ECO:0007669"/>
    <property type="project" value="InterPro"/>
</dbReference>
<dbReference type="Gene3D" id="3.30.565.10">
    <property type="entry name" value="Histidine kinase-like ATPase, C-terminal domain"/>
    <property type="match status" value="1"/>
</dbReference>
<dbReference type="CDD" id="cd16926">
    <property type="entry name" value="HATPase_MutL-MLH-PMS-like"/>
    <property type="match status" value="1"/>
</dbReference>
<name>A0A4Z1NVF8_9PEZI</name>
<dbReference type="Pfam" id="PF01119">
    <property type="entry name" value="DNA_mis_repair"/>
    <property type="match status" value="1"/>
</dbReference>
<keyword evidence="2" id="KW-0227">DNA damage</keyword>
<dbReference type="SMART" id="SM01340">
    <property type="entry name" value="DNA_mis_repair"/>
    <property type="match status" value="1"/>
</dbReference>
<feature type="compositionally biased region" description="Basic and acidic residues" evidence="3">
    <location>
        <begin position="612"/>
        <end position="623"/>
    </location>
</feature>
<dbReference type="NCBIfam" id="TIGR00585">
    <property type="entry name" value="mutl"/>
    <property type="match status" value="1"/>
</dbReference>
<dbReference type="GO" id="GO:0140664">
    <property type="term" value="F:ATP-dependent DNA damage sensor activity"/>
    <property type="evidence" value="ECO:0007669"/>
    <property type="project" value="InterPro"/>
</dbReference>
<dbReference type="Pfam" id="PF13589">
    <property type="entry name" value="HATPase_c_3"/>
    <property type="match status" value="1"/>
</dbReference>